<evidence type="ECO:0000313" key="3">
    <source>
        <dbReference type="Proteomes" id="UP000472261"/>
    </source>
</evidence>
<dbReference type="SUPFAM" id="SSF48726">
    <property type="entry name" value="Immunoglobulin"/>
    <property type="match status" value="1"/>
</dbReference>
<dbReference type="AlphaFoldDB" id="A0A669QKN8"/>
<dbReference type="Gene3D" id="2.60.40.10">
    <property type="entry name" value="Immunoglobulins"/>
    <property type="match status" value="1"/>
</dbReference>
<dbReference type="PANTHER" id="PTHR19944:SF86">
    <property type="entry name" value="HLA CLASS II HISTOCOMPATIBILITY ANTIGEN, DR ALPHA CHAIN"/>
    <property type="match status" value="1"/>
</dbReference>
<proteinExistence type="predicted"/>
<dbReference type="OMA" id="VATIEWR"/>
<dbReference type="SMART" id="SM00407">
    <property type="entry name" value="IGc1"/>
    <property type="match status" value="1"/>
</dbReference>
<reference evidence="2" key="1">
    <citation type="submission" date="2025-08" db="UniProtKB">
        <authorList>
            <consortium name="Ensembl"/>
        </authorList>
    </citation>
    <scope>IDENTIFICATION</scope>
</reference>
<dbReference type="Ensembl" id="ENSPCLT00000027911.1">
    <property type="protein sequence ID" value="ENSPCLP00000020275.1"/>
    <property type="gene ID" value="ENSPCLG00000017636.1"/>
</dbReference>
<accession>A0A669QKN8</accession>
<evidence type="ECO:0000259" key="1">
    <source>
        <dbReference type="PROSITE" id="PS50835"/>
    </source>
</evidence>
<protein>
    <recommendedName>
        <fullName evidence="1">Ig-like domain-containing protein</fullName>
    </recommendedName>
</protein>
<dbReference type="InterPro" id="IPR003597">
    <property type="entry name" value="Ig_C1-set"/>
</dbReference>
<sequence length="103" mass="11970">RRCRCAVAPEVALFSEDPVELDEPNVLICYADRFWPPVATIEWRRNGEPLSDGVYDSVYYGRPDLLFRKFSYLPFVPRRGDVYTCAVRHWAAEGATERLWGEI</sequence>
<dbReference type="Proteomes" id="UP000472261">
    <property type="component" value="Unplaced"/>
</dbReference>
<organism evidence="2 3">
    <name type="scientific">Phasianus colchicus</name>
    <name type="common">Common pheasant</name>
    <dbReference type="NCBI Taxonomy" id="9054"/>
    <lineage>
        <taxon>Eukaryota</taxon>
        <taxon>Metazoa</taxon>
        <taxon>Chordata</taxon>
        <taxon>Craniata</taxon>
        <taxon>Vertebrata</taxon>
        <taxon>Euteleostomi</taxon>
        <taxon>Archelosauria</taxon>
        <taxon>Archosauria</taxon>
        <taxon>Dinosauria</taxon>
        <taxon>Saurischia</taxon>
        <taxon>Theropoda</taxon>
        <taxon>Coelurosauria</taxon>
        <taxon>Aves</taxon>
        <taxon>Neognathae</taxon>
        <taxon>Galloanserae</taxon>
        <taxon>Galliformes</taxon>
        <taxon>Phasianidae</taxon>
        <taxon>Phasianinae</taxon>
        <taxon>Phasianus</taxon>
    </lineage>
</organism>
<dbReference type="InterPro" id="IPR007110">
    <property type="entry name" value="Ig-like_dom"/>
</dbReference>
<dbReference type="PROSITE" id="PS50835">
    <property type="entry name" value="IG_LIKE"/>
    <property type="match status" value="1"/>
</dbReference>
<dbReference type="InterPro" id="IPR013783">
    <property type="entry name" value="Ig-like_fold"/>
</dbReference>
<feature type="domain" description="Ig-like" evidence="1">
    <location>
        <begin position="9"/>
        <end position="89"/>
    </location>
</feature>
<keyword evidence="3" id="KW-1185">Reference proteome</keyword>
<dbReference type="PANTHER" id="PTHR19944">
    <property type="entry name" value="MHC CLASS II-RELATED"/>
    <property type="match status" value="1"/>
</dbReference>
<dbReference type="CDD" id="cd05767">
    <property type="entry name" value="IgC1_MHC_II_alpha"/>
    <property type="match status" value="1"/>
</dbReference>
<evidence type="ECO:0000313" key="2">
    <source>
        <dbReference type="Ensembl" id="ENSPCLP00000020275.1"/>
    </source>
</evidence>
<gene>
    <name evidence="2" type="primary">LOC116241410</name>
</gene>
<dbReference type="InterPro" id="IPR036179">
    <property type="entry name" value="Ig-like_dom_sf"/>
</dbReference>
<dbReference type="InterPro" id="IPR050160">
    <property type="entry name" value="MHC/Immunoglobulin"/>
</dbReference>
<dbReference type="Pfam" id="PF07654">
    <property type="entry name" value="C1-set"/>
    <property type="match status" value="1"/>
</dbReference>
<name>A0A669QKN8_PHACC</name>
<reference evidence="2" key="2">
    <citation type="submission" date="2025-09" db="UniProtKB">
        <authorList>
            <consortium name="Ensembl"/>
        </authorList>
    </citation>
    <scope>IDENTIFICATION</scope>
</reference>